<dbReference type="AlphaFoldDB" id="A0A0X8FEN9"/>
<protein>
    <submittedName>
        <fullName evidence="1">Gamma-glutamyl-gamma-aminobutyrate hydrolase family protein</fullName>
    </submittedName>
</protein>
<dbReference type="Gene3D" id="3.40.50.880">
    <property type="match status" value="1"/>
</dbReference>
<evidence type="ECO:0000313" key="1">
    <source>
        <dbReference type="EMBL" id="KAA9239214.1"/>
    </source>
</evidence>
<dbReference type="PANTHER" id="PTHR43235">
    <property type="entry name" value="GLUTAMINE AMIDOTRANSFERASE PB2B2.05-RELATED"/>
    <property type="match status" value="1"/>
</dbReference>
<dbReference type="SUPFAM" id="SSF52317">
    <property type="entry name" value="Class I glutamine amidotransferase-like"/>
    <property type="match status" value="1"/>
</dbReference>
<dbReference type="RefSeq" id="WP_013669318.1">
    <property type="nucleotide sequence ID" value="NZ_CAJHLU010000014.1"/>
</dbReference>
<dbReference type="InterPro" id="IPR044668">
    <property type="entry name" value="PuuD-like"/>
</dbReference>
<comment type="caution">
    <text evidence="1">The sequence shown here is derived from an EMBL/GenBank/DDBJ whole genome shotgun (WGS) entry which is preliminary data.</text>
</comment>
<dbReference type="Pfam" id="PF07722">
    <property type="entry name" value="Peptidase_C26"/>
    <property type="match status" value="1"/>
</dbReference>
<proteinExistence type="predicted"/>
<dbReference type="PROSITE" id="PS51273">
    <property type="entry name" value="GATASE_TYPE_1"/>
    <property type="match status" value="1"/>
</dbReference>
<dbReference type="OrthoDB" id="9813383at2"/>
<dbReference type="EMBL" id="VYVN01000018">
    <property type="protein sequence ID" value="KAA9239214.1"/>
    <property type="molecule type" value="Genomic_DNA"/>
</dbReference>
<dbReference type="InterPro" id="IPR011697">
    <property type="entry name" value="Peptidase_C26"/>
</dbReference>
<dbReference type="Proteomes" id="UP000326476">
    <property type="component" value="Unassembled WGS sequence"/>
</dbReference>
<dbReference type="CDD" id="cd01745">
    <property type="entry name" value="GATase1_2"/>
    <property type="match status" value="1"/>
</dbReference>
<sequence length="247" mass="28661">MRIDKVIGITGNDTLNDREWDEFSRDYTPHGYVDGVSRSGNLPIIIPIHSDLRRAEDYIQRIDGLIFTGGQDVHPLMYGEDPAPRLNDIYPKRDYWERALFEAALKYQVPILAVCRGFQLINILLGGTVYQDLSYYPVKDRPAIQHVQKHSRMIYPHHSVTIKEGSEMYRLLGNKDKAQVNSYHHQAIRDLAPKLEATAWAADGVIESYQFGDDNEKHPLLGVQWHPEIMIQNNEEMMPIFEWFSYF</sequence>
<dbReference type="GO" id="GO:0033969">
    <property type="term" value="F:gamma-glutamyl-gamma-aminobutyrate hydrolase activity"/>
    <property type="evidence" value="ECO:0007669"/>
    <property type="project" value="TreeGrafter"/>
</dbReference>
<dbReference type="PANTHER" id="PTHR43235:SF1">
    <property type="entry name" value="GLUTAMINE AMIDOTRANSFERASE PB2B2.05-RELATED"/>
    <property type="match status" value="1"/>
</dbReference>
<name>A0A0X8FEN9_9LACT</name>
<dbReference type="GO" id="GO:0005829">
    <property type="term" value="C:cytosol"/>
    <property type="evidence" value="ECO:0007669"/>
    <property type="project" value="TreeGrafter"/>
</dbReference>
<evidence type="ECO:0000313" key="2">
    <source>
        <dbReference type="Proteomes" id="UP000326476"/>
    </source>
</evidence>
<dbReference type="OMA" id="HRMPPDG"/>
<dbReference type="InterPro" id="IPR029062">
    <property type="entry name" value="Class_I_gatase-like"/>
</dbReference>
<keyword evidence="1" id="KW-0378">Hydrolase</keyword>
<reference evidence="2" key="1">
    <citation type="submission" date="2019-09" db="EMBL/GenBank/DDBJ databases">
        <title>Draft genome sequence assemblies of isolates from the urinary tract.</title>
        <authorList>
            <person name="Mores C.R."/>
            <person name="Putonti C."/>
            <person name="Wolfe A.J."/>
        </authorList>
    </citation>
    <scope>NUCLEOTIDE SEQUENCE [LARGE SCALE GENOMIC DNA]</scope>
    <source>
        <strain evidence="2">UMB8614</strain>
    </source>
</reference>
<keyword evidence="2" id="KW-1185">Reference proteome</keyword>
<dbReference type="KEGG" id="aun:AWM73_05195"/>
<gene>
    <name evidence="1" type="ORF">F6I34_07020</name>
</gene>
<dbReference type="GeneID" id="89334350"/>
<dbReference type="GO" id="GO:0006598">
    <property type="term" value="P:polyamine catabolic process"/>
    <property type="evidence" value="ECO:0007669"/>
    <property type="project" value="TreeGrafter"/>
</dbReference>
<organism evidence="1 2">
    <name type="scientific">Aerococcus tenax</name>
    <dbReference type="NCBI Taxonomy" id="3078812"/>
    <lineage>
        <taxon>Bacteria</taxon>
        <taxon>Bacillati</taxon>
        <taxon>Bacillota</taxon>
        <taxon>Bacilli</taxon>
        <taxon>Lactobacillales</taxon>
        <taxon>Aerococcaceae</taxon>
        <taxon>Aerococcus</taxon>
    </lineage>
</organism>
<accession>A0A0X8FEN9</accession>